<dbReference type="Gene3D" id="3.40.50.150">
    <property type="entry name" value="Vaccinia Virus protein VP39"/>
    <property type="match status" value="1"/>
</dbReference>
<dbReference type="EC" id="2.1.1.64" evidence="5"/>
<dbReference type="SUPFAM" id="SSF53335">
    <property type="entry name" value="S-adenosyl-L-methionine-dependent methyltransferases"/>
    <property type="match status" value="1"/>
</dbReference>
<dbReference type="AlphaFoldDB" id="A0AA51RT80"/>
<reference evidence="6 7" key="1">
    <citation type="submission" date="2023-08" db="EMBL/GenBank/DDBJ databases">
        <title>Pleionea litopenaei sp. nov., isolated from stomach of juvenile Litopenaeus vannamei.</title>
        <authorList>
            <person name="Rho A.M."/>
            <person name="Hwang C.Y."/>
        </authorList>
    </citation>
    <scope>NUCLEOTIDE SEQUENCE [LARGE SCALE GENOMIC DNA]</scope>
    <source>
        <strain evidence="6 7">HL-JVS1</strain>
    </source>
</reference>
<evidence type="ECO:0000256" key="1">
    <source>
        <dbReference type="ARBA" id="ARBA00022603"/>
    </source>
</evidence>
<dbReference type="EC" id="2.1.1.222" evidence="5"/>
<keyword evidence="4 5" id="KW-0949">S-adenosyl-L-methionine</keyword>
<evidence type="ECO:0000313" key="7">
    <source>
        <dbReference type="Proteomes" id="UP001239782"/>
    </source>
</evidence>
<dbReference type="CDD" id="cd02440">
    <property type="entry name" value="AdoMet_MTases"/>
    <property type="match status" value="1"/>
</dbReference>
<dbReference type="PANTHER" id="PTHR43464">
    <property type="entry name" value="METHYLTRANSFERASE"/>
    <property type="match status" value="1"/>
</dbReference>
<keyword evidence="3 5" id="KW-0831">Ubiquinone biosynthesis</keyword>
<dbReference type="InterPro" id="IPR029063">
    <property type="entry name" value="SAM-dependent_MTases_sf"/>
</dbReference>
<keyword evidence="7" id="KW-1185">Reference proteome</keyword>
<evidence type="ECO:0000313" key="6">
    <source>
        <dbReference type="EMBL" id="WMS87228.1"/>
    </source>
</evidence>
<proteinExistence type="inferred from homology"/>
<dbReference type="HAMAP" id="MF_00472">
    <property type="entry name" value="UbiG"/>
    <property type="match status" value="1"/>
</dbReference>
<dbReference type="Proteomes" id="UP001239782">
    <property type="component" value="Chromosome"/>
</dbReference>
<dbReference type="GO" id="GO:0032259">
    <property type="term" value="P:methylation"/>
    <property type="evidence" value="ECO:0007669"/>
    <property type="project" value="UniProtKB-KW"/>
</dbReference>
<evidence type="ECO:0000256" key="5">
    <source>
        <dbReference type="HAMAP-Rule" id="MF_00472"/>
    </source>
</evidence>
<comment type="pathway">
    <text evidence="5">Cofactor biosynthesis; ubiquinone biosynthesis.</text>
</comment>
<dbReference type="InterPro" id="IPR010233">
    <property type="entry name" value="UbiG_MeTrfase"/>
</dbReference>
<dbReference type="RefSeq" id="WP_309202368.1">
    <property type="nucleotide sequence ID" value="NZ_CP133548.1"/>
</dbReference>
<dbReference type="EMBL" id="CP133548">
    <property type="protein sequence ID" value="WMS87228.1"/>
    <property type="molecule type" value="Genomic_DNA"/>
</dbReference>
<comment type="catalytic activity">
    <reaction evidence="5">
        <text>a 3-demethylubiquinol + S-adenosyl-L-methionine = a ubiquinol + S-adenosyl-L-homocysteine + H(+)</text>
        <dbReference type="Rhea" id="RHEA:44380"/>
        <dbReference type="Rhea" id="RHEA-COMP:9566"/>
        <dbReference type="Rhea" id="RHEA-COMP:10914"/>
        <dbReference type="ChEBI" id="CHEBI:15378"/>
        <dbReference type="ChEBI" id="CHEBI:17976"/>
        <dbReference type="ChEBI" id="CHEBI:57856"/>
        <dbReference type="ChEBI" id="CHEBI:59789"/>
        <dbReference type="ChEBI" id="CHEBI:84422"/>
        <dbReference type="EC" id="2.1.1.64"/>
    </reaction>
</comment>
<keyword evidence="1 5" id="KW-0489">Methyltransferase</keyword>
<dbReference type="NCBIfam" id="TIGR01983">
    <property type="entry name" value="UbiG"/>
    <property type="match status" value="1"/>
</dbReference>
<organism evidence="6 7">
    <name type="scientific">Pleionea litopenaei</name>
    <dbReference type="NCBI Taxonomy" id="3070815"/>
    <lineage>
        <taxon>Bacteria</taxon>
        <taxon>Pseudomonadati</taxon>
        <taxon>Pseudomonadota</taxon>
        <taxon>Gammaproteobacteria</taxon>
        <taxon>Oceanospirillales</taxon>
        <taxon>Pleioneaceae</taxon>
        <taxon>Pleionea</taxon>
    </lineage>
</organism>
<name>A0AA51RT80_9GAMM</name>
<comment type="catalytic activity">
    <reaction evidence="5">
        <text>a 3-(all-trans-polyprenyl)benzene-1,2-diol + S-adenosyl-L-methionine = a 2-methoxy-6-(all-trans-polyprenyl)phenol + S-adenosyl-L-homocysteine + H(+)</text>
        <dbReference type="Rhea" id="RHEA:31411"/>
        <dbReference type="Rhea" id="RHEA-COMP:9550"/>
        <dbReference type="Rhea" id="RHEA-COMP:9551"/>
        <dbReference type="ChEBI" id="CHEBI:15378"/>
        <dbReference type="ChEBI" id="CHEBI:57856"/>
        <dbReference type="ChEBI" id="CHEBI:59789"/>
        <dbReference type="ChEBI" id="CHEBI:62729"/>
        <dbReference type="ChEBI" id="CHEBI:62731"/>
        <dbReference type="EC" id="2.1.1.222"/>
    </reaction>
</comment>
<feature type="binding site" evidence="5">
    <location>
        <position position="123"/>
    </location>
    <ligand>
        <name>S-adenosyl-L-methionine</name>
        <dbReference type="ChEBI" id="CHEBI:59789"/>
    </ligand>
</feature>
<dbReference type="GO" id="GO:0102208">
    <property type="term" value="F:2-polyprenyl-6-hydroxyphenol methylase activity"/>
    <property type="evidence" value="ECO:0007669"/>
    <property type="project" value="UniProtKB-EC"/>
</dbReference>
<sequence length="235" mass="26331">MTQANVDHAEIKKFEALAERWWDKTSEFKPLHDINPLRVDYIEKHTGGVRGKKVLDIGCGGGILSDALAQAGAEVMGIDMGEAPLNVAKLHQLDSGQSVDYQQITAEQLATTHAGQFDIVTSLEMLEHVPDPSSVIKACRTLVKPDGHVFFSTINRNPKSFMFAIVGAEYLLKMLPKGTHEYAKFIRPSELDRWARQSGLELKDMTGMHYNPLTKNYWLSNSNVDVNYLCHYRVA</sequence>
<comment type="similarity">
    <text evidence="5">Belongs to the methyltransferase superfamily. UbiG/COQ3 family.</text>
</comment>
<evidence type="ECO:0000256" key="2">
    <source>
        <dbReference type="ARBA" id="ARBA00022679"/>
    </source>
</evidence>
<accession>A0AA51RT80</accession>
<gene>
    <name evidence="5 6" type="primary">ubiG</name>
    <name evidence="6" type="ORF">Q9312_18645</name>
</gene>
<dbReference type="FunFam" id="3.40.50.150:FF:000028">
    <property type="entry name" value="Ubiquinone biosynthesis O-methyltransferase"/>
    <property type="match status" value="1"/>
</dbReference>
<comment type="function">
    <text evidence="5">O-methyltransferase that catalyzes the 2 O-methylation steps in the ubiquinone biosynthetic pathway.</text>
</comment>
<feature type="binding site" evidence="5">
    <location>
        <position position="38"/>
    </location>
    <ligand>
        <name>S-adenosyl-L-methionine</name>
        <dbReference type="ChEBI" id="CHEBI:59789"/>
    </ligand>
</feature>
<dbReference type="PANTHER" id="PTHR43464:SF19">
    <property type="entry name" value="UBIQUINONE BIOSYNTHESIS O-METHYLTRANSFERASE, MITOCHONDRIAL"/>
    <property type="match status" value="1"/>
</dbReference>
<feature type="binding site" evidence="5">
    <location>
        <position position="58"/>
    </location>
    <ligand>
        <name>S-adenosyl-L-methionine</name>
        <dbReference type="ChEBI" id="CHEBI:59789"/>
    </ligand>
</feature>
<dbReference type="GO" id="GO:0061542">
    <property type="term" value="F:3-demethylubiquinol 3-O-methyltransferase activity"/>
    <property type="evidence" value="ECO:0007669"/>
    <property type="project" value="UniProtKB-UniRule"/>
</dbReference>
<feature type="binding site" evidence="5">
    <location>
        <position position="79"/>
    </location>
    <ligand>
        <name>S-adenosyl-L-methionine</name>
        <dbReference type="ChEBI" id="CHEBI:59789"/>
    </ligand>
</feature>
<dbReference type="KEGG" id="plei:Q9312_18645"/>
<dbReference type="Pfam" id="PF13489">
    <property type="entry name" value="Methyltransf_23"/>
    <property type="match status" value="1"/>
</dbReference>
<keyword evidence="2 5" id="KW-0808">Transferase</keyword>
<dbReference type="GO" id="GO:0010420">
    <property type="term" value="F:polyprenyldihydroxybenzoate methyltransferase activity"/>
    <property type="evidence" value="ECO:0007669"/>
    <property type="project" value="InterPro"/>
</dbReference>
<protein>
    <recommendedName>
        <fullName evidence="5">Ubiquinone biosynthesis O-methyltransferase</fullName>
    </recommendedName>
    <alternativeName>
        <fullName evidence="5">2-polyprenyl-6-hydroxyphenol methylase</fullName>
        <ecNumber evidence="5">2.1.1.222</ecNumber>
    </alternativeName>
    <alternativeName>
        <fullName evidence="5">3-demethylubiquinone 3-O-methyltransferase</fullName>
        <ecNumber evidence="5">2.1.1.64</ecNumber>
    </alternativeName>
</protein>
<evidence type="ECO:0000256" key="3">
    <source>
        <dbReference type="ARBA" id="ARBA00022688"/>
    </source>
</evidence>
<evidence type="ECO:0000256" key="4">
    <source>
        <dbReference type="ARBA" id="ARBA00022691"/>
    </source>
</evidence>